<dbReference type="SUPFAM" id="SSF53474">
    <property type="entry name" value="alpha/beta-Hydrolases"/>
    <property type="match status" value="1"/>
</dbReference>
<feature type="domain" description="Carrier" evidence="4">
    <location>
        <begin position="15"/>
        <end position="90"/>
    </location>
</feature>
<dbReference type="AlphaFoldDB" id="A0A4Z0HC32"/>
<dbReference type="RefSeq" id="WP_135337583.1">
    <property type="nucleotide sequence ID" value="NZ_SRID01000021.1"/>
</dbReference>
<keyword evidence="6" id="KW-1185">Reference proteome</keyword>
<dbReference type="GO" id="GO:0016787">
    <property type="term" value="F:hydrolase activity"/>
    <property type="evidence" value="ECO:0007669"/>
    <property type="project" value="UniProtKB-KW"/>
</dbReference>
<dbReference type="InterPro" id="IPR036736">
    <property type="entry name" value="ACP-like_sf"/>
</dbReference>
<dbReference type="PROSITE" id="PS50075">
    <property type="entry name" value="CARRIER"/>
    <property type="match status" value="1"/>
</dbReference>
<dbReference type="FunFam" id="1.10.1200.10:FF:000005">
    <property type="entry name" value="Nonribosomal peptide synthetase 1"/>
    <property type="match status" value="1"/>
</dbReference>
<dbReference type="GO" id="GO:0044550">
    <property type="term" value="P:secondary metabolite biosynthetic process"/>
    <property type="evidence" value="ECO:0007669"/>
    <property type="project" value="TreeGrafter"/>
</dbReference>
<dbReference type="Pfam" id="PF00975">
    <property type="entry name" value="Thioesterase"/>
    <property type="match status" value="1"/>
</dbReference>
<evidence type="ECO:0000256" key="1">
    <source>
        <dbReference type="ARBA" id="ARBA00001957"/>
    </source>
</evidence>
<dbReference type="InterPro" id="IPR006162">
    <property type="entry name" value="Ppantetheine_attach_site"/>
</dbReference>
<evidence type="ECO:0000259" key="4">
    <source>
        <dbReference type="PROSITE" id="PS50075"/>
    </source>
</evidence>
<keyword evidence="5" id="KW-0378">Hydrolase</keyword>
<proteinExistence type="predicted"/>
<keyword evidence="2" id="KW-0596">Phosphopantetheine</keyword>
<evidence type="ECO:0000313" key="5">
    <source>
        <dbReference type="EMBL" id="TGB17009.1"/>
    </source>
</evidence>
<name>A0A4Z0HC32_9ACTN</name>
<dbReference type="InterPro" id="IPR020806">
    <property type="entry name" value="PKS_PP-bd"/>
</dbReference>
<dbReference type="GO" id="GO:0031177">
    <property type="term" value="F:phosphopantetheine binding"/>
    <property type="evidence" value="ECO:0007669"/>
    <property type="project" value="InterPro"/>
</dbReference>
<dbReference type="SMART" id="SM00823">
    <property type="entry name" value="PKS_PP"/>
    <property type="match status" value="1"/>
</dbReference>
<keyword evidence="3" id="KW-0597">Phosphoprotein</keyword>
<protein>
    <submittedName>
        <fullName evidence="5">Alpha/beta fold hydrolase</fullName>
    </submittedName>
</protein>
<dbReference type="Pfam" id="PF00550">
    <property type="entry name" value="PP-binding"/>
    <property type="match status" value="1"/>
</dbReference>
<dbReference type="PROSITE" id="PS00012">
    <property type="entry name" value="PHOSPHOPANTETHEINE"/>
    <property type="match status" value="1"/>
</dbReference>
<dbReference type="InterPro" id="IPR001031">
    <property type="entry name" value="Thioesterase"/>
</dbReference>
<dbReference type="GO" id="GO:0017000">
    <property type="term" value="P:antibiotic biosynthetic process"/>
    <property type="evidence" value="ECO:0007669"/>
    <property type="project" value="UniProtKB-ARBA"/>
</dbReference>
<feature type="non-terminal residue" evidence="5">
    <location>
        <position position="1"/>
    </location>
</feature>
<organism evidence="5 6">
    <name type="scientific">Streptomyces palmae</name>
    <dbReference type="NCBI Taxonomy" id="1701085"/>
    <lineage>
        <taxon>Bacteria</taxon>
        <taxon>Bacillati</taxon>
        <taxon>Actinomycetota</taxon>
        <taxon>Actinomycetes</taxon>
        <taxon>Kitasatosporales</taxon>
        <taxon>Streptomycetaceae</taxon>
        <taxon>Streptomyces</taxon>
    </lineage>
</organism>
<comment type="cofactor">
    <cofactor evidence="1">
        <name>pantetheine 4'-phosphate</name>
        <dbReference type="ChEBI" id="CHEBI:47942"/>
    </cofactor>
</comment>
<dbReference type="GO" id="GO:0043041">
    <property type="term" value="P:amino acid activation for nonribosomal peptide biosynthetic process"/>
    <property type="evidence" value="ECO:0007669"/>
    <property type="project" value="TreeGrafter"/>
</dbReference>
<gene>
    <name evidence="5" type="ORF">E4099_04355</name>
</gene>
<evidence type="ECO:0000313" key="6">
    <source>
        <dbReference type="Proteomes" id="UP000297948"/>
    </source>
</evidence>
<dbReference type="SUPFAM" id="SSF47336">
    <property type="entry name" value="ACP-like"/>
    <property type="match status" value="1"/>
</dbReference>
<dbReference type="GO" id="GO:0005829">
    <property type="term" value="C:cytosol"/>
    <property type="evidence" value="ECO:0007669"/>
    <property type="project" value="TreeGrafter"/>
</dbReference>
<comment type="caution">
    <text evidence="5">The sequence shown here is derived from an EMBL/GenBank/DDBJ whole genome shotgun (WGS) entry which is preliminary data.</text>
</comment>
<dbReference type="OrthoDB" id="2472181at2"/>
<dbReference type="Proteomes" id="UP000297948">
    <property type="component" value="Unassembled WGS sequence"/>
</dbReference>
<evidence type="ECO:0000256" key="2">
    <source>
        <dbReference type="ARBA" id="ARBA00022450"/>
    </source>
</evidence>
<dbReference type="InterPro" id="IPR009081">
    <property type="entry name" value="PP-bd_ACP"/>
</dbReference>
<dbReference type="Gene3D" id="3.40.50.1820">
    <property type="entry name" value="alpha/beta hydrolase"/>
    <property type="match status" value="1"/>
</dbReference>
<dbReference type="PANTHER" id="PTHR45527:SF1">
    <property type="entry name" value="FATTY ACID SYNTHASE"/>
    <property type="match status" value="1"/>
</dbReference>
<reference evidence="5 6" key="1">
    <citation type="submission" date="2019-03" db="EMBL/GenBank/DDBJ databases">
        <authorList>
            <person name="Gonzalez-Pimentel J.L."/>
        </authorList>
    </citation>
    <scope>NUCLEOTIDE SEQUENCE [LARGE SCALE GENOMIC DNA]</scope>
    <source>
        <strain evidence="5 6">JCM 31289</strain>
    </source>
</reference>
<dbReference type="InterPro" id="IPR029058">
    <property type="entry name" value="AB_hydrolase_fold"/>
</dbReference>
<dbReference type="EMBL" id="SRID01000021">
    <property type="protein sequence ID" value="TGB17009.1"/>
    <property type="molecule type" value="Genomic_DNA"/>
</dbReference>
<evidence type="ECO:0000256" key="3">
    <source>
        <dbReference type="ARBA" id="ARBA00022553"/>
    </source>
</evidence>
<sequence>ALPAPDYTTNSTHQTPRTPREEILAGLFAEVLDLPSVGVHDSFFDLGGHSLLATRLTSRIRTTLNAELTVRDLLDSPSVAALAELMESGGARNPFDVLLPLRPSGDRPPLFCIHPGVGFGWSYAGLLTSIGKDRPLYAIQARSLSEPGLCPPSVEDMARDYIEQIRTVQPTGPYHILGWSFGGLVAFAMGVELQRQGEEIGFLSILDTYPGKEYEIGDDRVPEHMALAMLLEDFGCEVDPDDLPTLSRDQFAQIMHEQVDSLNFLEIGQIHNLIDTWTNNIELVRRFSPGRFDGDALLFTAAMGRTENSPSRDSWDPYVSGSVKKIDIACTHGGMMQPDHAKEIGRLISAQLDKNA</sequence>
<dbReference type="PANTHER" id="PTHR45527">
    <property type="entry name" value="NONRIBOSOMAL PEPTIDE SYNTHETASE"/>
    <property type="match status" value="1"/>
</dbReference>
<accession>A0A4Z0HC32</accession>